<organism evidence="1 2">
    <name type="scientific">Cinchona calisaya</name>
    <dbReference type="NCBI Taxonomy" id="153742"/>
    <lineage>
        <taxon>Eukaryota</taxon>
        <taxon>Viridiplantae</taxon>
        <taxon>Streptophyta</taxon>
        <taxon>Embryophyta</taxon>
        <taxon>Tracheophyta</taxon>
        <taxon>Spermatophyta</taxon>
        <taxon>Magnoliopsida</taxon>
        <taxon>eudicotyledons</taxon>
        <taxon>Gunneridae</taxon>
        <taxon>Pentapetalae</taxon>
        <taxon>asterids</taxon>
        <taxon>lamiids</taxon>
        <taxon>Gentianales</taxon>
        <taxon>Rubiaceae</taxon>
        <taxon>Cinchonoideae</taxon>
        <taxon>Cinchoneae</taxon>
        <taxon>Cinchona</taxon>
    </lineage>
</organism>
<sequence length="140" mass="15079">MSSVAVSILPNQNSKAIVASEKDAKKMSLASLQSKMKSHPEAVNLKLGCSVATTKSRSHSSRCKRLHHFRRFNWGWDILFNLLDCKEAGEKVKELGKRDAFSSGLNTNGEGGKVAAGRRWCGTSGDGVLVCGSKTVEGRG</sequence>
<accession>A0ABD2ZMK9</accession>
<keyword evidence="2" id="KW-1185">Reference proteome</keyword>
<dbReference type="AlphaFoldDB" id="A0ABD2ZMK9"/>
<comment type="caution">
    <text evidence="1">The sequence shown here is derived from an EMBL/GenBank/DDBJ whole genome shotgun (WGS) entry which is preliminary data.</text>
</comment>
<dbReference type="EMBL" id="JBJUIK010000008">
    <property type="protein sequence ID" value="KAL3520636.1"/>
    <property type="molecule type" value="Genomic_DNA"/>
</dbReference>
<dbReference type="Proteomes" id="UP001630127">
    <property type="component" value="Unassembled WGS sequence"/>
</dbReference>
<reference evidence="1 2" key="1">
    <citation type="submission" date="2024-11" db="EMBL/GenBank/DDBJ databases">
        <title>A near-complete genome assembly of Cinchona calisaya.</title>
        <authorList>
            <person name="Lian D.C."/>
            <person name="Zhao X.W."/>
            <person name="Wei L."/>
        </authorList>
    </citation>
    <scope>NUCLEOTIDE SEQUENCE [LARGE SCALE GENOMIC DNA]</scope>
    <source>
        <tissue evidence="1">Nenye</tissue>
    </source>
</reference>
<evidence type="ECO:0000313" key="2">
    <source>
        <dbReference type="Proteomes" id="UP001630127"/>
    </source>
</evidence>
<gene>
    <name evidence="1" type="ORF">ACH5RR_018785</name>
</gene>
<proteinExistence type="predicted"/>
<name>A0ABD2ZMK9_9GENT</name>
<evidence type="ECO:0000313" key="1">
    <source>
        <dbReference type="EMBL" id="KAL3520636.1"/>
    </source>
</evidence>
<protein>
    <submittedName>
        <fullName evidence="1">Uncharacterized protein</fullName>
    </submittedName>
</protein>